<dbReference type="Pfam" id="PF03169">
    <property type="entry name" value="OPT"/>
    <property type="match status" value="1"/>
</dbReference>
<keyword evidence="5 7" id="KW-1133">Transmembrane helix</keyword>
<dbReference type="InterPro" id="IPR045035">
    <property type="entry name" value="YSL-like"/>
</dbReference>
<reference evidence="8" key="3">
    <citation type="submission" date="2018-07" db="EMBL/GenBank/DDBJ databases">
        <title>WGS assembly of Glycine max.</title>
        <authorList>
            <person name="Schmutz J."/>
            <person name="Cannon S."/>
            <person name="Schlueter J."/>
            <person name="Ma J."/>
            <person name="Mitros T."/>
            <person name="Nelson W."/>
            <person name="Hyten D."/>
            <person name="Song Q."/>
            <person name="Thelen J."/>
            <person name="Cheng J."/>
            <person name="Xu D."/>
            <person name="Hellsten U."/>
            <person name="May G."/>
            <person name="Yu Y."/>
            <person name="Sakurai T."/>
            <person name="Umezawa T."/>
            <person name="Bhattacharyya M."/>
            <person name="Sandhu D."/>
            <person name="Valliyodan B."/>
            <person name="Lindquist E."/>
            <person name="Peto M."/>
            <person name="Grant D."/>
            <person name="Shu S."/>
            <person name="Goodstein D."/>
            <person name="Barry K."/>
            <person name="Futrell-Griggs M."/>
            <person name="Abernathy B."/>
            <person name="Du J."/>
            <person name="Tian Z."/>
            <person name="Zhu L."/>
            <person name="Gill N."/>
            <person name="Joshi T."/>
            <person name="Libault M."/>
            <person name="Sethuraman A."/>
            <person name="Zhang X."/>
            <person name="Shinozaki K."/>
            <person name="Nguyen H."/>
            <person name="Wing R."/>
            <person name="Cregan P."/>
            <person name="Specht J."/>
            <person name="Grimwood J."/>
            <person name="Rokhsar D."/>
            <person name="Stacey G."/>
            <person name="Shoemaker R."/>
            <person name="Jackson S."/>
        </authorList>
    </citation>
    <scope>NUCLEOTIDE SEQUENCE</scope>
    <source>
        <tissue evidence="8">Callus</tissue>
    </source>
</reference>
<evidence type="ECO:0000256" key="4">
    <source>
        <dbReference type="ARBA" id="ARBA00022692"/>
    </source>
</evidence>
<dbReference type="Proteomes" id="UP000008827">
    <property type="component" value="Chromosome 9"/>
</dbReference>
<keyword evidence="10" id="KW-1185">Reference proteome</keyword>
<dbReference type="GO" id="GO:0016020">
    <property type="term" value="C:membrane"/>
    <property type="evidence" value="ECO:0007669"/>
    <property type="project" value="UniProtKB-SubCell"/>
</dbReference>
<accession>A0A0R0IHE9</accession>
<keyword evidence="6 7" id="KW-0472">Membrane</keyword>
<evidence type="ECO:0000256" key="1">
    <source>
        <dbReference type="ARBA" id="ARBA00004141"/>
    </source>
</evidence>
<gene>
    <name evidence="8" type="ORF">GLYMA_09G127600</name>
</gene>
<proteinExistence type="inferred from homology"/>
<evidence type="ECO:0000313" key="8">
    <source>
        <dbReference type="EMBL" id="KRH38319.1"/>
    </source>
</evidence>
<feature type="transmembrane region" description="Helical" evidence="7">
    <location>
        <begin position="166"/>
        <end position="187"/>
    </location>
</feature>
<keyword evidence="4 7" id="KW-0812">Transmembrane</keyword>
<dbReference type="EnsemblPlants" id="KRH38319">
    <property type="protein sequence ID" value="KRH38319"/>
    <property type="gene ID" value="GLYMA_09G127600"/>
</dbReference>
<evidence type="ECO:0000313" key="9">
    <source>
        <dbReference type="EnsemblPlants" id="KRH38319"/>
    </source>
</evidence>
<comment type="subcellular location">
    <subcellularLocation>
        <location evidence="1">Membrane</location>
        <topology evidence="1">Multi-pass membrane protein</topology>
    </subcellularLocation>
</comment>
<dbReference type="STRING" id="3847.A0A0R0IHE9"/>
<sequence length="188" mass="21493">MGTNTLNKEELKEIENLIRKDIEEAPIVLEDVSRITPCVIVMKLILTTRLVPNLNVLTTLLEFLFIRAWTKVFAKAKIVSTSFTRQENTITQTWVGIEENNPGSTKEPRIGWMTTFLFMTSFVGLLALVPIRKWFYLGEDNCGFVQFSTFGLKAWKNSYFNFSMTYVEIGMICSHLINLSLLLGVVIL</sequence>
<evidence type="ECO:0000256" key="2">
    <source>
        <dbReference type="ARBA" id="ARBA00010276"/>
    </source>
</evidence>
<comment type="similarity">
    <text evidence="2">Belongs to the YSL (TC 2.A.67.2) family.</text>
</comment>
<dbReference type="GO" id="GO:0035673">
    <property type="term" value="F:oligopeptide transmembrane transporter activity"/>
    <property type="evidence" value="ECO:0007669"/>
    <property type="project" value="InterPro"/>
</dbReference>
<dbReference type="AlphaFoldDB" id="A0A0R0IHE9"/>
<evidence type="ECO:0000256" key="3">
    <source>
        <dbReference type="ARBA" id="ARBA00022448"/>
    </source>
</evidence>
<name>A0A0R0IHE9_SOYBN</name>
<keyword evidence="3" id="KW-0813">Transport</keyword>
<reference evidence="9" key="2">
    <citation type="submission" date="2018-02" db="UniProtKB">
        <authorList>
            <consortium name="EnsemblPlants"/>
        </authorList>
    </citation>
    <scope>IDENTIFICATION</scope>
    <source>
        <strain evidence="9">Williams 82</strain>
    </source>
</reference>
<organism evidence="8">
    <name type="scientific">Glycine max</name>
    <name type="common">Soybean</name>
    <name type="synonym">Glycine hispida</name>
    <dbReference type="NCBI Taxonomy" id="3847"/>
    <lineage>
        <taxon>Eukaryota</taxon>
        <taxon>Viridiplantae</taxon>
        <taxon>Streptophyta</taxon>
        <taxon>Embryophyta</taxon>
        <taxon>Tracheophyta</taxon>
        <taxon>Spermatophyta</taxon>
        <taxon>Magnoliopsida</taxon>
        <taxon>eudicotyledons</taxon>
        <taxon>Gunneridae</taxon>
        <taxon>Pentapetalae</taxon>
        <taxon>rosids</taxon>
        <taxon>fabids</taxon>
        <taxon>Fabales</taxon>
        <taxon>Fabaceae</taxon>
        <taxon>Papilionoideae</taxon>
        <taxon>50 kb inversion clade</taxon>
        <taxon>NPAAA clade</taxon>
        <taxon>indigoferoid/millettioid clade</taxon>
        <taxon>Phaseoleae</taxon>
        <taxon>Glycine</taxon>
        <taxon>Glycine subgen. Soja</taxon>
    </lineage>
</organism>
<dbReference type="PANTHER" id="PTHR31645:SF4">
    <property type="entry name" value="METAL-NICOTIANAMINE TRANSPORTER YSL3"/>
    <property type="match status" value="1"/>
</dbReference>
<evidence type="ECO:0000256" key="5">
    <source>
        <dbReference type="ARBA" id="ARBA00022989"/>
    </source>
</evidence>
<dbReference type="OMA" id="VEIGMIC"/>
<dbReference type="EMBL" id="CM000842">
    <property type="protein sequence ID" value="KRH38319.1"/>
    <property type="molecule type" value="Genomic_DNA"/>
</dbReference>
<dbReference type="Gramene" id="KRH38319">
    <property type="protein sequence ID" value="KRH38319"/>
    <property type="gene ID" value="GLYMA_09G127600"/>
</dbReference>
<dbReference type="InParanoid" id="A0A0R0IHE9"/>
<evidence type="ECO:0000256" key="7">
    <source>
        <dbReference type="SAM" id="Phobius"/>
    </source>
</evidence>
<dbReference type="InterPro" id="IPR004813">
    <property type="entry name" value="OPT"/>
</dbReference>
<evidence type="ECO:0000313" key="10">
    <source>
        <dbReference type="Proteomes" id="UP000008827"/>
    </source>
</evidence>
<reference evidence="8 9" key="1">
    <citation type="journal article" date="2010" name="Nature">
        <title>Genome sequence of the palaeopolyploid soybean.</title>
        <authorList>
            <person name="Schmutz J."/>
            <person name="Cannon S.B."/>
            <person name="Schlueter J."/>
            <person name="Ma J."/>
            <person name="Mitros T."/>
            <person name="Nelson W."/>
            <person name="Hyten D.L."/>
            <person name="Song Q."/>
            <person name="Thelen J.J."/>
            <person name="Cheng J."/>
            <person name="Xu D."/>
            <person name="Hellsten U."/>
            <person name="May G.D."/>
            <person name="Yu Y."/>
            <person name="Sakurai T."/>
            <person name="Umezawa T."/>
            <person name="Bhattacharyya M.K."/>
            <person name="Sandhu D."/>
            <person name="Valliyodan B."/>
            <person name="Lindquist E."/>
            <person name="Peto M."/>
            <person name="Grant D."/>
            <person name="Shu S."/>
            <person name="Goodstein D."/>
            <person name="Barry K."/>
            <person name="Futrell-Griggs M."/>
            <person name="Abernathy B."/>
            <person name="Du J."/>
            <person name="Tian Z."/>
            <person name="Zhu L."/>
            <person name="Gill N."/>
            <person name="Joshi T."/>
            <person name="Libault M."/>
            <person name="Sethuraman A."/>
            <person name="Zhang X.-C."/>
            <person name="Shinozaki K."/>
            <person name="Nguyen H.T."/>
            <person name="Wing R.A."/>
            <person name="Cregan P."/>
            <person name="Specht J."/>
            <person name="Grimwood J."/>
            <person name="Rokhsar D."/>
            <person name="Stacey G."/>
            <person name="Shoemaker R.C."/>
            <person name="Jackson S.A."/>
        </authorList>
    </citation>
    <scope>NUCLEOTIDE SEQUENCE</scope>
    <source>
        <strain evidence="9">cv. Williams 82</strain>
        <tissue evidence="8">Callus</tissue>
    </source>
</reference>
<dbReference type="PANTHER" id="PTHR31645">
    <property type="entry name" value="OLIGOPEPTIDE TRANSPORTER YGL114W-RELATED"/>
    <property type="match status" value="1"/>
</dbReference>
<protein>
    <submittedName>
        <fullName evidence="8 9">Uncharacterized protein</fullName>
    </submittedName>
</protein>
<evidence type="ECO:0000256" key="6">
    <source>
        <dbReference type="ARBA" id="ARBA00023136"/>
    </source>
</evidence>
<feature type="transmembrane region" description="Helical" evidence="7">
    <location>
        <begin position="110"/>
        <end position="131"/>
    </location>
</feature>